<evidence type="ECO:0000256" key="1">
    <source>
        <dbReference type="SAM" id="MobiDB-lite"/>
    </source>
</evidence>
<proteinExistence type="predicted"/>
<dbReference type="AlphaFoldDB" id="A0A7W8B1F1"/>
<evidence type="ECO:0000313" key="2">
    <source>
        <dbReference type="EMBL" id="MBB5107886.1"/>
    </source>
</evidence>
<dbReference type="Proteomes" id="UP000549009">
    <property type="component" value="Unassembled WGS sequence"/>
</dbReference>
<protein>
    <submittedName>
        <fullName evidence="2">Uncharacterized protein</fullName>
    </submittedName>
</protein>
<accession>A0A7W8B1F1</accession>
<comment type="caution">
    <text evidence="2">The sequence shown here is derived from an EMBL/GenBank/DDBJ whole genome shotgun (WGS) entry which is preliminary data.</text>
</comment>
<evidence type="ECO:0000313" key="3">
    <source>
        <dbReference type="Proteomes" id="UP000549009"/>
    </source>
</evidence>
<gene>
    <name evidence="2" type="ORF">FHS40_007007</name>
</gene>
<reference evidence="2 3" key="1">
    <citation type="submission" date="2020-08" db="EMBL/GenBank/DDBJ databases">
        <title>Genomic Encyclopedia of Type Strains, Phase III (KMG-III): the genomes of soil and plant-associated and newly described type strains.</title>
        <authorList>
            <person name="Whitman W."/>
        </authorList>
    </citation>
    <scope>NUCLEOTIDE SEQUENCE [LARGE SCALE GENOMIC DNA]</scope>
    <source>
        <strain evidence="2 3">CECT 3146</strain>
    </source>
</reference>
<keyword evidence="3" id="KW-1185">Reference proteome</keyword>
<feature type="region of interest" description="Disordered" evidence="1">
    <location>
        <begin position="209"/>
        <end position="242"/>
    </location>
</feature>
<dbReference type="InterPro" id="IPR027417">
    <property type="entry name" value="P-loop_NTPase"/>
</dbReference>
<dbReference type="Gene3D" id="3.40.50.300">
    <property type="entry name" value="P-loop containing nucleotide triphosphate hydrolases"/>
    <property type="match status" value="1"/>
</dbReference>
<feature type="region of interest" description="Disordered" evidence="1">
    <location>
        <begin position="132"/>
        <end position="152"/>
    </location>
</feature>
<sequence>MPTRGCPRFMILLKKPLLLPVPRTVPQVSCPVCGEGIARCRFLRALPQLVVLLLLAGGDARTAISGGRRPAPARRPPPTERQRSRFVRPRRYAGPHAQRCGDRIRAAPERRGRVVVQHCIGPGPCPATVVGSPDAHDPQHPGQRTAGALPPAQPRAASPYVFLLTGGTLKAVPCPVVAVLGPPGAGKTTLTRVLAAALSAEVCRVREAAHQAAPTDPLVAAQYGSAGLDPEPDRGRPGSRRT</sequence>
<dbReference type="SUPFAM" id="SSF52540">
    <property type="entry name" value="P-loop containing nucleoside triphosphate hydrolases"/>
    <property type="match status" value="1"/>
</dbReference>
<name>A0A7W8B1F1_STRST</name>
<organism evidence="2 3">
    <name type="scientific">Streptomyces spectabilis</name>
    <dbReference type="NCBI Taxonomy" id="68270"/>
    <lineage>
        <taxon>Bacteria</taxon>
        <taxon>Bacillati</taxon>
        <taxon>Actinomycetota</taxon>
        <taxon>Actinomycetes</taxon>
        <taxon>Kitasatosporales</taxon>
        <taxon>Streptomycetaceae</taxon>
        <taxon>Streptomyces</taxon>
    </lineage>
</organism>
<dbReference type="EMBL" id="JACHJD010000016">
    <property type="protein sequence ID" value="MBB5107886.1"/>
    <property type="molecule type" value="Genomic_DNA"/>
</dbReference>
<feature type="region of interest" description="Disordered" evidence="1">
    <location>
        <begin position="63"/>
        <end position="88"/>
    </location>
</feature>